<dbReference type="PANTHER" id="PTHR11453:SF127">
    <property type="entry name" value="SOLUTE CARRIER FAMILY 4 MEMBER 11"/>
    <property type="match status" value="1"/>
</dbReference>
<feature type="transmembrane region" description="Helical" evidence="10">
    <location>
        <begin position="804"/>
        <end position="826"/>
    </location>
</feature>
<dbReference type="Gene3D" id="1.10.287.570">
    <property type="entry name" value="Helical hairpin bin"/>
    <property type="match status" value="1"/>
</dbReference>
<feature type="region of interest" description="Disordered" evidence="9">
    <location>
        <begin position="69"/>
        <end position="139"/>
    </location>
</feature>
<dbReference type="Pfam" id="PF00955">
    <property type="entry name" value="HCO3_cotransp"/>
    <property type="match status" value="1"/>
</dbReference>
<evidence type="ECO:0000256" key="9">
    <source>
        <dbReference type="SAM" id="MobiDB-lite"/>
    </source>
</evidence>
<feature type="transmembrane region" description="Helical" evidence="10">
    <location>
        <begin position="683"/>
        <end position="700"/>
    </location>
</feature>
<reference evidence="13" key="1">
    <citation type="submission" date="2025-08" db="UniProtKB">
        <authorList>
            <consortium name="RefSeq"/>
        </authorList>
    </citation>
    <scope>IDENTIFICATION</scope>
    <source>
        <tissue evidence="13">Testes</tissue>
    </source>
</reference>
<dbReference type="PANTHER" id="PTHR11453">
    <property type="entry name" value="ANION EXCHANGE PROTEIN"/>
    <property type="match status" value="1"/>
</dbReference>
<name>A0ABM0GIR0_SACKO</name>
<evidence type="ECO:0000256" key="8">
    <source>
        <dbReference type="ARBA" id="ARBA00023136"/>
    </source>
</evidence>
<organism evidence="12 13">
    <name type="scientific">Saccoglossus kowalevskii</name>
    <name type="common">Acorn worm</name>
    <dbReference type="NCBI Taxonomy" id="10224"/>
    <lineage>
        <taxon>Eukaryota</taxon>
        <taxon>Metazoa</taxon>
        <taxon>Hemichordata</taxon>
        <taxon>Enteropneusta</taxon>
        <taxon>Harrimaniidae</taxon>
        <taxon>Saccoglossus</taxon>
    </lineage>
</organism>
<keyword evidence="7" id="KW-0406">Ion transport</keyword>
<feature type="transmembrane region" description="Helical" evidence="10">
    <location>
        <begin position="556"/>
        <end position="577"/>
    </location>
</feature>
<feature type="transmembrane region" description="Helical" evidence="10">
    <location>
        <begin position="472"/>
        <end position="494"/>
    </location>
</feature>
<comment type="similarity">
    <text evidence="2">Belongs to the anion exchanger (TC 2.A.31) family.</text>
</comment>
<evidence type="ECO:0000256" key="5">
    <source>
        <dbReference type="ARBA" id="ARBA00022692"/>
    </source>
</evidence>
<evidence type="ECO:0000313" key="13">
    <source>
        <dbReference type="RefSeq" id="XP_002730733.1"/>
    </source>
</evidence>
<feature type="transmembrane region" description="Helical" evidence="10">
    <location>
        <begin position="886"/>
        <end position="905"/>
    </location>
</feature>
<dbReference type="InterPro" id="IPR011531">
    <property type="entry name" value="HCO3_transpt-like_TM_dom"/>
</dbReference>
<dbReference type="GeneID" id="100376552"/>
<dbReference type="Proteomes" id="UP000694865">
    <property type="component" value="Unplaced"/>
</dbReference>
<dbReference type="InterPro" id="IPR016152">
    <property type="entry name" value="PTrfase/Anion_transptr"/>
</dbReference>
<dbReference type="RefSeq" id="XP_002730733.1">
    <property type="nucleotide sequence ID" value="XM_002730687.1"/>
</dbReference>
<feature type="transmembrane region" description="Helical" evidence="10">
    <location>
        <begin position="720"/>
        <end position="736"/>
    </location>
</feature>
<evidence type="ECO:0000256" key="6">
    <source>
        <dbReference type="ARBA" id="ARBA00022989"/>
    </source>
</evidence>
<evidence type="ECO:0000313" key="12">
    <source>
        <dbReference type="Proteomes" id="UP000694865"/>
    </source>
</evidence>
<sequence>MCDAGTTLPLHDGDDSPVLNKAYWGTVNIGLQVSLEDLDTLSRRRVNTASPKSAADRIVQLETGIITGVPGNNADYPIDSESDSDNWGMSSEYPSSDKNENSLDADDNFELRDKTLGSKRDNGNGSLATRGRSSKGKRRFISVNMDEGRQHNNVELEMTEAEHVRPHGRASSAGMTLAQVVELAQTKERKIPAHNLGGWGKVKRLVRGIADMKKSMLVHTKRQRLEERDFHREVRPTQDIKNFMNEATVIFHLPGTNIHDVIMPMLTKVLTNESGIKLEEARRALFTDESSSLLSHSLQSSVMLGGGMFFEESWLCAFASHKNLQRRHVAIGRLRRPTNLGFTCSDVRFVVLVLAPAVEKGTKNSMETAITFGTLFTDINFRVSLWEEAGNEEEFLKILRVRVNELSDNKNIRNVVRRRDSQTDTHNPFLQADTRKRCTVLKGVREDMKRRIPKYKSDFRDGIYGGAYTLRVLITTIIFLYFSCLLFALSLGVLNDKNTHGYIGVKKALVGQIIAGLVGGIFGGQPLMVLATSAPLALFTKVIYMFCEERVWDFHLVYGSIGICSSGFLILFAVLDLSKYMKWSTRSVDEVFSVFVSCTLIKEAIDALRYNFNQNYSCLKGISENMYVATNVTWEMTKTNITHEKYENETGTVEGVLPGMIIHNTTTIVRECVHGTCYPENSLLFLMLMLGVPWVGITLYRFKKSPFLATLYRELLSNQALAITVILWSFIGSYCFKDVHLTPFPYNHKADVFTVSKYREAGYAIWLSALGLGLSHALMVFMEHNITGSILNSPENKLKKGTSYHWDLLLCGILNLFFAIFGLPMVHGIVPLSPMHVRALADVEERVHYGYVQTIIVRVRETRLTVIVSHIFLGVSLLMLPLPLQYIPMAVLAGVYIFLAIQLFVGNQLFERMLLFITEQSAYPPSHYVRRVPQRKMHLFTLIEVVELIVLCVFGFSSISYMKMVFPVILILYIPIRQLLIPRIIEKKYLESLDMH</sequence>
<keyword evidence="4" id="KW-1003">Cell membrane</keyword>
<evidence type="ECO:0000259" key="11">
    <source>
        <dbReference type="Pfam" id="PF00955"/>
    </source>
</evidence>
<feature type="transmembrane region" description="Helical" evidence="10">
    <location>
        <begin position="763"/>
        <end position="784"/>
    </location>
</feature>
<protein>
    <submittedName>
        <fullName evidence="13">Sodium bicarbonate transporter-like protein 11-like</fullName>
    </submittedName>
</protein>
<dbReference type="SUPFAM" id="SSF55804">
    <property type="entry name" value="Phoshotransferase/anion transport protein"/>
    <property type="match status" value="1"/>
</dbReference>
<keyword evidence="3" id="KW-0813">Transport</keyword>
<gene>
    <name evidence="13" type="primary">LOC100376552</name>
</gene>
<evidence type="ECO:0000256" key="4">
    <source>
        <dbReference type="ARBA" id="ARBA00022475"/>
    </source>
</evidence>
<feature type="transmembrane region" description="Helical" evidence="10">
    <location>
        <begin position="939"/>
        <end position="959"/>
    </location>
</feature>
<proteinExistence type="inferred from homology"/>
<feature type="compositionally biased region" description="Polar residues" evidence="9">
    <location>
        <begin position="85"/>
        <end position="94"/>
    </location>
</feature>
<feature type="transmembrane region" description="Helical" evidence="10">
    <location>
        <begin position="864"/>
        <end position="880"/>
    </location>
</feature>
<evidence type="ECO:0000256" key="1">
    <source>
        <dbReference type="ARBA" id="ARBA00004651"/>
    </source>
</evidence>
<keyword evidence="8 10" id="KW-0472">Membrane</keyword>
<evidence type="ECO:0000256" key="10">
    <source>
        <dbReference type="SAM" id="Phobius"/>
    </source>
</evidence>
<evidence type="ECO:0000256" key="2">
    <source>
        <dbReference type="ARBA" id="ARBA00010993"/>
    </source>
</evidence>
<dbReference type="InterPro" id="IPR003020">
    <property type="entry name" value="HCO3_transpt_euk"/>
</dbReference>
<feature type="transmembrane region" description="Helical" evidence="10">
    <location>
        <begin position="514"/>
        <end position="536"/>
    </location>
</feature>
<keyword evidence="5 10" id="KW-0812">Transmembrane</keyword>
<evidence type="ECO:0000256" key="3">
    <source>
        <dbReference type="ARBA" id="ARBA00022448"/>
    </source>
</evidence>
<accession>A0ABM0GIR0</accession>
<feature type="compositionally biased region" description="Basic and acidic residues" evidence="9">
    <location>
        <begin position="109"/>
        <end position="122"/>
    </location>
</feature>
<feature type="transmembrane region" description="Helical" evidence="10">
    <location>
        <begin position="965"/>
        <end position="985"/>
    </location>
</feature>
<keyword evidence="12" id="KW-1185">Reference proteome</keyword>
<keyword evidence="6 10" id="KW-1133">Transmembrane helix</keyword>
<feature type="domain" description="Bicarbonate transporter-like transmembrane" evidence="11">
    <location>
        <begin position="441"/>
        <end position="994"/>
    </location>
</feature>
<evidence type="ECO:0000256" key="7">
    <source>
        <dbReference type="ARBA" id="ARBA00023065"/>
    </source>
</evidence>
<comment type="subcellular location">
    <subcellularLocation>
        <location evidence="1">Cell membrane</location>
        <topology evidence="1">Multi-pass membrane protein</topology>
    </subcellularLocation>
</comment>